<evidence type="ECO:0000256" key="5">
    <source>
        <dbReference type="ARBA" id="ARBA00022679"/>
    </source>
</evidence>
<evidence type="ECO:0000256" key="1">
    <source>
        <dbReference type="ARBA" id="ARBA00004323"/>
    </source>
</evidence>
<dbReference type="InterPro" id="IPR038577">
    <property type="entry name" value="GT10-like_C_sf"/>
</dbReference>
<feature type="chain" id="PRO_5042977286" description="Fucosyltransferase" evidence="14">
    <location>
        <begin position="19"/>
        <end position="465"/>
    </location>
</feature>
<dbReference type="PANTHER" id="PTHR48438">
    <property type="entry name" value="ALPHA-(1,3)-FUCOSYLTRANSFERASE C-RELATED"/>
    <property type="match status" value="1"/>
</dbReference>
<reference evidence="17 18" key="1">
    <citation type="submission" date="2024-01" db="EMBL/GenBank/DDBJ databases">
        <title>The genome of the rayed Mediterranean limpet Patella caerulea (Linnaeus, 1758).</title>
        <authorList>
            <person name="Anh-Thu Weber A."/>
            <person name="Halstead-Nussloch G."/>
        </authorList>
    </citation>
    <scope>NUCLEOTIDE SEQUENCE [LARGE SCALE GENOMIC DNA]</scope>
    <source>
        <strain evidence="17">AATW-2023a</strain>
        <tissue evidence="17">Whole specimen</tissue>
    </source>
</reference>
<evidence type="ECO:0000256" key="6">
    <source>
        <dbReference type="ARBA" id="ARBA00022692"/>
    </source>
</evidence>
<dbReference type="GO" id="GO:0032580">
    <property type="term" value="C:Golgi cisterna membrane"/>
    <property type="evidence" value="ECO:0007669"/>
    <property type="project" value="UniProtKB-SubCell"/>
</dbReference>
<evidence type="ECO:0000256" key="10">
    <source>
        <dbReference type="ARBA" id="ARBA00023136"/>
    </source>
</evidence>
<evidence type="ECO:0000256" key="13">
    <source>
        <dbReference type="SAM" id="MobiDB-lite"/>
    </source>
</evidence>
<feature type="domain" description="Fucosyltransferase C-terminal" evidence="15">
    <location>
        <begin position="278"/>
        <end position="450"/>
    </location>
</feature>
<dbReference type="Pfam" id="PF00852">
    <property type="entry name" value="Glyco_transf_10"/>
    <property type="match status" value="1"/>
</dbReference>
<dbReference type="EC" id="2.4.1.-" evidence="12"/>
<evidence type="ECO:0000256" key="7">
    <source>
        <dbReference type="ARBA" id="ARBA00022968"/>
    </source>
</evidence>
<sequence>MKSYQRVFLLLLVMAAIAVLTVIHQPLAFQRHITYINRCISEDTLVSNETKGTERMLTKARHVTTTEEPTRKSTTATTAKARHTTTTVEPTTRKTNTVTTTKARHATTIEAPLTRKITTVITTSVEPTIRKATTTTTVKPNEKNSSITVTKKEISFINTAGWYWDSFSPETVFSNCEIKTCRLNNGWNHFNNSDAVVFYGVDLPLKSPPIRVKSDQIWVVSGWESPHHTRSHVLSNPEWRDQINWTMTYRLDSDIPVPYAIVKNLENKPNKNYGEIMTNKKKLVAWVVSNCQTHAQRMKYVEQLKEIIPVDVFGRCGSSTPKDLFGMINKTYKFYLSFENSLCKDYITEKFFGRQKLDVVLITRGGGDYTKFYPKESFINSKNFKNAHELGKFLLKLDKDNNAYVKYLKSKENYRSEDFSVSIRQGLCDMCKMLHDKKIHRNVYRDYHKWWTNSNCKSKPDDIIL</sequence>
<comment type="pathway">
    <text evidence="2">Protein modification; protein glycosylation.</text>
</comment>
<feature type="compositionally biased region" description="Low complexity" evidence="13">
    <location>
        <begin position="72"/>
        <end position="101"/>
    </location>
</feature>
<feature type="signal peptide" evidence="14">
    <location>
        <begin position="1"/>
        <end position="18"/>
    </location>
</feature>
<dbReference type="GO" id="GO:0000139">
    <property type="term" value="C:Golgi membrane"/>
    <property type="evidence" value="ECO:0007669"/>
    <property type="project" value="UniProtKB-SubCell"/>
</dbReference>
<protein>
    <recommendedName>
        <fullName evidence="12">Fucosyltransferase</fullName>
        <ecNumber evidence="12">2.4.1.-</ecNumber>
    </recommendedName>
</protein>
<evidence type="ECO:0000256" key="9">
    <source>
        <dbReference type="ARBA" id="ARBA00023034"/>
    </source>
</evidence>
<evidence type="ECO:0000259" key="16">
    <source>
        <dbReference type="Pfam" id="PF17039"/>
    </source>
</evidence>
<keyword evidence="8" id="KW-1133">Transmembrane helix</keyword>
<comment type="subcellular location">
    <subcellularLocation>
        <location evidence="1">Golgi apparatus membrane</location>
        <topology evidence="1">Single-pass type II membrane protein</topology>
    </subcellularLocation>
    <subcellularLocation>
        <location evidence="12">Golgi apparatus</location>
        <location evidence="12">Golgi stack membrane</location>
        <topology evidence="12">Single-pass type II membrane protein</topology>
    </subcellularLocation>
</comment>
<keyword evidence="6 12" id="KW-0812">Transmembrane</keyword>
<comment type="similarity">
    <text evidence="3 12">Belongs to the glycosyltransferase 10 family.</text>
</comment>
<feature type="region of interest" description="Disordered" evidence="13">
    <location>
        <begin position="63"/>
        <end position="103"/>
    </location>
</feature>
<keyword evidence="9 12" id="KW-0333">Golgi apparatus</keyword>
<dbReference type="InterPro" id="IPR001503">
    <property type="entry name" value="Glyco_trans_10"/>
</dbReference>
<evidence type="ECO:0000313" key="17">
    <source>
        <dbReference type="EMBL" id="KAK6183099.1"/>
    </source>
</evidence>
<evidence type="ECO:0000256" key="3">
    <source>
        <dbReference type="ARBA" id="ARBA00008919"/>
    </source>
</evidence>
<organism evidence="17 18">
    <name type="scientific">Patella caerulea</name>
    <name type="common">Rayed Mediterranean limpet</name>
    <dbReference type="NCBI Taxonomy" id="87958"/>
    <lineage>
        <taxon>Eukaryota</taxon>
        <taxon>Metazoa</taxon>
        <taxon>Spiralia</taxon>
        <taxon>Lophotrochozoa</taxon>
        <taxon>Mollusca</taxon>
        <taxon>Gastropoda</taxon>
        <taxon>Patellogastropoda</taxon>
        <taxon>Patelloidea</taxon>
        <taxon>Patellidae</taxon>
        <taxon>Patella</taxon>
    </lineage>
</organism>
<dbReference type="InterPro" id="IPR055270">
    <property type="entry name" value="Glyco_tran_10_C"/>
</dbReference>
<evidence type="ECO:0000313" key="18">
    <source>
        <dbReference type="Proteomes" id="UP001347796"/>
    </source>
</evidence>
<evidence type="ECO:0000259" key="15">
    <source>
        <dbReference type="Pfam" id="PF00852"/>
    </source>
</evidence>
<keyword evidence="14" id="KW-0732">Signal</keyword>
<dbReference type="Gene3D" id="3.40.50.11660">
    <property type="entry name" value="Glycosyl transferase family 10, C-terminal domain"/>
    <property type="match status" value="1"/>
</dbReference>
<dbReference type="Pfam" id="PF17039">
    <property type="entry name" value="Glyco_tran_10_N"/>
    <property type="match status" value="1"/>
</dbReference>
<evidence type="ECO:0000256" key="8">
    <source>
        <dbReference type="ARBA" id="ARBA00022989"/>
    </source>
</evidence>
<gene>
    <name evidence="17" type="ORF">SNE40_010644</name>
</gene>
<comment type="caution">
    <text evidence="17">The sequence shown here is derived from an EMBL/GenBank/DDBJ whole genome shotgun (WGS) entry which is preliminary data.</text>
</comment>
<evidence type="ECO:0000256" key="12">
    <source>
        <dbReference type="RuleBase" id="RU003832"/>
    </source>
</evidence>
<keyword evidence="18" id="KW-1185">Reference proteome</keyword>
<keyword evidence="5 12" id="KW-0808">Transferase</keyword>
<dbReference type="GO" id="GO:0008417">
    <property type="term" value="F:fucosyltransferase activity"/>
    <property type="evidence" value="ECO:0007669"/>
    <property type="project" value="InterPro"/>
</dbReference>
<dbReference type="InterPro" id="IPR031481">
    <property type="entry name" value="Glyco_tran_10_N"/>
</dbReference>
<accession>A0AAN8JVJ4</accession>
<dbReference type="Proteomes" id="UP001347796">
    <property type="component" value="Unassembled WGS sequence"/>
</dbReference>
<dbReference type="AlphaFoldDB" id="A0AAN8JVJ4"/>
<dbReference type="EMBL" id="JAZGQO010000007">
    <property type="protein sequence ID" value="KAK6183099.1"/>
    <property type="molecule type" value="Genomic_DNA"/>
</dbReference>
<name>A0AAN8JVJ4_PATCE</name>
<proteinExistence type="inferred from homology"/>
<keyword evidence="4 12" id="KW-0328">Glycosyltransferase</keyword>
<dbReference type="PANTHER" id="PTHR48438:SF1">
    <property type="entry name" value="ALPHA-(1,3)-FUCOSYLTRANSFERASE C-RELATED"/>
    <property type="match status" value="1"/>
</dbReference>
<evidence type="ECO:0000256" key="11">
    <source>
        <dbReference type="ARBA" id="ARBA00023180"/>
    </source>
</evidence>
<feature type="domain" description="Fucosyltransferase N-terminal" evidence="16">
    <location>
        <begin position="162"/>
        <end position="259"/>
    </location>
</feature>
<dbReference type="SUPFAM" id="SSF53756">
    <property type="entry name" value="UDP-Glycosyltransferase/glycogen phosphorylase"/>
    <property type="match status" value="1"/>
</dbReference>
<keyword evidence="7" id="KW-0735">Signal-anchor</keyword>
<dbReference type="FunFam" id="3.40.50.11660:FF:000004">
    <property type="entry name" value="Glycoprotein 3-alpha-L-fucosyltransferase A"/>
    <property type="match status" value="1"/>
</dbReference>
<evidence type="ECO:0000256" key="14">
    <source>
        <dbReference type="SAM" id="SignalP"/>
    </source>
</evidence>
<evidence type="ECO:0000256" key="2">
    <source>
        <dbReference type="ARBA" id="ARBA00004922"/>
    </source>
</evidence>
<keyword evidence="11" id="KW-0325">Glycoprotein</keyword>
<evidence type="ECO:0000256" key="4">
    <source>
        <dbReference type="ARBA" id="ARBA00022676"/>
    </source>
</evidence>
<keyword evidence="10" id="KW-0472">Membrane</keyword>